<feature type="compositionally biased region" description="Polar residues" evidence="7">
    <location>
        <begin position="68"/>
        <end position="77"/>
    </location>
</feature>
<feature type="domain" description="Bcl-2 Bcl-2 homology region 1-3" evidence="8">
    <location>
        <begin position="249"/>
        <end position="353"/>
    </location>
</feature>
<reference evidence="10" key="1">
    <citation type="submission" date="2023-11" db="EMBL/GenBank/DDBJ databases">
        <title>Genome assemblies of two species of porcelain crab, Petrolisthes cinctipes and Petrolisthes manimaculis (Anomura: Porcellanidae).</title>
        <authorList>
            <person name="Angst P."/>
        </authorList>
    </citation>
    <scope>NUCLEOTIDE SEQUENCE</scope>
    <source>
        <strain evidence="10">PB745_02</strain>
        <tissue evidence="10">Gill</tissue>
    </source>
</reference>
<dbReference type="SUPFAM" id="SSF56854">
    <property type="entry name" value="Bcl-2 inhibitors of programmed cell death"/>
    <property type="match status" value="1"/>
</dbReference>
<evidence type="ECO:0000313" key="10">
    <source>
        <dbReference type="EMBL" id="KAK4317795.1"/>
    </source>
</evidence>
<keyword evidence="5" id="KW-1133">Transmembrane helix</keyword>
<evidence type="ECO:0000256" key="6">
    <source>
        <dbReference type="ARBA" id="ARBA00023136"/>
    </source>
</evidence>
<dbReference type="PANTHER" id="PTHR11256">
    <property type="entry name" value="BCL-2 RELATED"/>
    <property type="match status" value="1"/>
</dbReference>
<comment type="caution">
    <text evidence="10">The sequence shown here is derived from an EMBL/GenBank/DDBJ whole genome shotgun (WGS) entry which is preliminary data.</text>
</comment>
<dbReference type="GO" id="GO:0001836">
    <property type="term" value="P:release of cytochrome c from mitochondria"/>
    <property type="evidence" value="ECO:0007669"/>
    <property type="project" value="TreeGrafter"/>
</dbReference>
<dbReference type="Proteomes" id="UP001292094">
    <property type="component" value="Unassembled WGS sequence"/>
</dbReference>
<evidence type="ECO:0000256" key="1">
    <source>
        <dbReference type="ARBA" id="ARBA00004308"/>
    </source>
</evidence>
<dbReference type="InterPro" id="IPR046371">
    <property type="entry name" value="Bcl-2_BH1-3"/>
</dbReference>
<dbReference type="InterPro" id="IPR026298">
    <property type="entry name" value="Bcl-2_fam"/>
</dbReference>
<dbReference type="GO" id="GO:0008630">
    <property type="term" value="P:intrinsic apoptotic signaling pathway in response to DNA damage"/>
    <property type="evidence" value="ECO:0007669"/>
    <property type="project" value="TreeGrafter"/>
</dbReference>
<feature type="compositionally biased region" description="Low complexity" evidence="7">
    <location>
        <begin position="139"/>
        <end position="175"/>
    </location>
</feature>
<dbReference type="SMART" id="SM00337">
    <property type="entry name" value="BCL"/>
    <property type="match status" value="1"/>
</dbReference>
<feature type="compositionally biased region" description="Low complexity" evidence="7">
    <location>
        <begin position="35"/>
        <end position="67"/>
    </location>
</feature>
<dbReference type="GO" id="GO:0051400">
    <property type="term" value="F:BH domain binding"/>
    <property type="evidence" value="ECO:0007669"/>
    <property type="project" value="TreeGrafter"/>
</dbReference>
<evidence type="ECO:0000313" key="9">
    <source>
        <dbReference type="EMBL" id="KAK4299090.1"/>
    </source>
</evidence>
<feature type="compositionally biased region" description="Low complexity" evidence="7">
    <location>
        <begin position="81"/>
        <end position="116"/>
    </location>
</feature>
<feature type="compositionally biased region" description="Basic and acidic residues" evidence="7">
    <location>
        <begin position="1"/>
        <end position="20"/>
    </location>
</feature>
<dbReference type="InterPro" id="IPR002475">
    <property type="entry name" value="Bcl2-like"/>
</dbReference>
<dbReference type="PROSITE" id="PS50062">
    <property type="entry name" value="BCL2_FAMILY"/>
    <property type="match status" value="1"/>
</dbReference>
<dbReference type="GO" id="GO:0042981">
    <property type="term" value="P:regulation of apoptotic process"/>
    <property type="evidence" value="ECO:0007669"/>
    <property type="project" value="InterPro"/>
</dbReference>
<keyword evidence="4" id="KW-0053">Apoptosis</keyword>
<dbReference type="CDD" id="cd06845">
    <property type="entry name" value="Bcl-2_like"/>
    <property type="match status" value="1"/>
</dbReference>
<dbReference type="Pfam" id="PF00452">
    <property type="entry name" value="Bcl-2"/>
    <property type="match status" value="1"/>
</dbReference>
<protein>
    <recommendedName>
        <fullName evidence="8">Bcl-2 Bcl-2 homology region 1-3 domain-containing protein</fullName>
    </recommendedName>
</protein>
<proteinExistence type="inferred from homology"/>
<dbReference type="EMBL" id="JAWZYT010003302">
    <property type="protein sequence ID" value="KAK4299090.1"/>
    <property type="molecule type" value="Genomic_DNA"/>
</dbReference>
<dbReference type="InterPro" id="IPR036834">
    <property type="entry name" value="Bcl-2-like_sf"/>
</dbReference>
<dbReference type="GO" id="GO:0097192">
    <property type="term" value="P:extrinsic apoptotic signaling pathway in absence of ligand"/>
    <property type="evidence" value="ECO:0007669"/>
    <property type="project" value="TreeGrafter"/>
</dbReference>
<sequence>MSPVADKEDERAKDQVDEGFHSPSLSRCGDEDDTTTTNTTTTTTDGMATGGHTTTTTTSTTDGMATGRHNTNSTTDGMATGGYKTTTNVTTTGGHTTTTTTDGMATGGHTTDKMATGGHTTTTSTNGMATGHTTTTTITATTDGMATGGHTTTTTKTTDGVATGHTTTATTTTTTPSPFTHTVENGVMCNAEAKTDVIKEEKTKESDIEDKKTRESAIVKSKTLATFIVSTLTSPNSSGDTKDPTEATLLRCVRLMMSRHEILLKGMMKRLGVTRETGYVSFVAVANQLFEIDAEGKVMVTWGRIIALYAFGARLAMYCQEKEMKDFCGTIAGFLGTYAAEVVTPFVIKSGGWTRLNEEFPAGDDLENKAWKFLTWTAIGLGLAATASFFTSH</sequence>
<feature type="region of interest" description="Disordered" evidence="7">
    <location>
        <begin position="139"/>
        <end position="182"/>
    </location>
</feature>
<name>A0AAE1UFZ6_9EUCA</name>
<evidence type="ECO:0000256" key="7">
    <source>
        <dbReference type="SAM" id="MobiDB-lite"/>
    </source>
</evidence>
<accession>A0AAE1UFZ6</accession>
<evidence type="ECO:0000256" key="2">
    <source>
        <dbReference type="ARBA" id="ARBA00009458"/>
    </source>
</evidence>
<evidence type="ECO:0000259" key="8">
    <source>
        <dbReference type="SMART" id="SM00337"/>
    </source>
</evidence>
<keyword evidence="3" id="KW-0812">Transmembrane</keyword>
<comment type="subcellular location">
    <subcellularLocation>
        <location evidence="1">Endomembrane system</location>
    </subcellularLocation>
</comment>
<dbReference type="PANTHER" id="PTHR11256:SF47">
    <property type="entry name" value="BCL-2-LIKE PROTEIN 10"/>
    <property type="match status" value="1"/>
</dbReference>
<gene>
    <name evidence="10" type="ORF">Pmani_011150</name>
    <name evidence="9" type="ORF">Pmani_028607</name>
</gene>
<comment type="similarity">
    <text evidence="2">Belongs to the Bcl-2 family.</text>
</comment>
<evidence type="ECO:0000256" key="3">
    <source>
        <dbReference type="ARBA" id="ARBA00022692"/>
    </source>
</evidence>
<organism evidence="10 11">
    <name type="scientific">Petrolisthes manimaculis</name>
    <dbReference type="NCBI Taxonomy" id="1843537"/>
    <lineage>
        <taxon>Eukaryota</taxon>
        <taxon>Metazoa</taxon>
        <taxon>Ecdysozoa</taxon>
        <taxon>Arthropoda</taxon>
        <taxon>Crustacea</taxon>
        <taxon>Multicrustacea</taxon>
        <taxon>Malacostraca</taxon>
        <taxon>Eumalacostraca</taxon>
        <taxon>Eucarida</taxon>
        <taxon>Decapoda</taxon>
        <taxon>Pleocyemata</taxon>
        <taxon>Anomura</taxon>
        <taxon>Galatheoidea</taxon>
        <taxon>Porcellanidae</taxon>
        <taxon>Petrolisthes</taxon>
    </lineage>
</organism>
<dbReference type="EMBL" id="JAWZYT010000890">
    <property type="protein sequence ID" value="KAK4317795.1"/>
    <property type="molecule type" value="Genomic_DNA"/>
</dbReference>
<dbReference type="Gene3D" id="1.10.437.10">
    <property type="entry name" value="Blc2-like"/>
    <property type="match status" value="1"/>
</dbReference>
<dbReference type="GO" id="GO:0012505">
    <property type="term" value="C:endomembrane system"/>
    <property type="evidence" value="ECO:0007669"/>
    <property type="project" value="UniProtKB-SubCell"/>
</dbReference>
<keyword evidence="6" id="KW-0472">Membrane</keyword>
<feature type="region of interest" description="Disordered" evidence="7">
    <location>
        <begin position="1"/>
        <end position="116"/>
    </location>
</feature>
<keyword evidence="11" id="KW-1185">Reference proteome</keyword>
<evidence type="ECO:0000256" key="5">
    <source>
        <dbReference type="ARBA" id="ARBA00022989"/>
    </source>
</evidence>
<dbReference type="GO" id="GO:0005741">
    <property type="term" value="C:mitochondrial outer membrane"/>
    <property type="evidence" value="ECO:0007669"/>
    <property type="project" value="TreeGrafter"/>
</dbReference>
<dbReference type="AlphaFoldDB" id="A0AAE1UFZ6"/>
<evidence type="ECO:0000313" key="11">
    <source>
        <dbReference type="Proteomes" id="UP001292094"/>
    </source>
</evidence>
<evidence type="ECO:0000256" key="4">
    <source>
        <dbReference type="ARBA" id="ARBA00022703"/>
    </source>
</evidence>